<sequence>MSARCPEGHLSHDPDYCDQCGLRIVGGQDRYGFRQDDGGRDPAYPAGAPAGRAADPYARRAPERDPSVPPGADGAQGGYDPLGIRRAPADAPGVADPPRGAGRGGDPYGGYGREGYAEEPRSARGGYPADPYAREGYGRPDERGRPDARGERHDPYGREPDERGAGFGGRDDRTPPGYGREGRDERDGRGGYPVGRAEPDGGFPRGRDDRGGYGGPEGRPDGRGGYGAGEPGRGAPDADPRRGYRDGGSFGAPGGGYGADPLGAAGAGSTPVPAGPAGPGVRDRAADRYAPCPNCRSLNDPSARFCENCGLDFSTGQLPAPAGGGGIDDAGATSRQAGPRRGQEARHATDPRMADPRLGDPRLGDPRIGEQRRDDPRMGDPRAGSRGNDWDAPQAGTWEAVVEAEREYYDSGDDHRVPFPAFYPRRVFALTESQMLIGRRSESRGINPEIDLSGAPEDPGISRAHATLERMPDGTYAVRDPGSTNGTRLNDEPDPIEPGRPIPLRDGDRVYVGAWTRITVRAQ</sequence>
<name>A0A1S1Q6J8_9ACTN</name>
<accession>A0A1S1Q6J8</accession>
<feature type="compositionally biased region" description="Basic and acidic residues" evidence="2">
    <location>
        <begin position="57"/>
        <end position="66"/>
    </location>
</feature>
<feature type="compositionally biased region" description="Basic and acidic residues" evidence="2">
    <location>
        <begin position="132"/>
        <end position="189"/>
    </location>
</feature>
<gene>
    <name evidence="4" type="ORF">CC117_07350</name>
</gene>
<dbReference type="OrthoDB" id="5111283at2"/>
<dbReference type="PROSITE" id="PS50006">
    <property type="entry name" value="FHA_DOMAIN"/>
    <property type="match status" value="1"/>
</dbReference>
<feature type="region of interest" description="Disordered" evidence="2">
    <location>
        <begin position="29"/>
        <end position="398"/>
    </location>
</feature>
<proteinExistence type="predicted"/>
<feature type="compositionally biased region" description="Gly residues" evidence="2">
    <location>
        <begin position="212"/>
        <end position="232"/>
    </location>
</feature>
<dbReference type="InterPro" id="IPR050923">
    <property type="entry name" value="Cell_Proc_Reg/RNA_Proc"/>
</dbReference>
<evidence type="ECO:0000256" key="1">
    <source>
        <dbReference type="ARBA" id="ARBA00022553"/>
    </source>
</evidence>
<comment type="caution">
    <text evidence="4">The sequence shown here is derived from an EMBL/GenBank/DDBJ whole genome shotgun (WGS) entry which is preliminary data.</text>
</comment>
<reference evidence="5" key="1">
    <citation type="submission" date="2016-07" db="EMBL/GenBank/DDBJ databases">
        <title>Sequence Frankia sp. strain CcI1.17.</title>
        <authorList>
            <person name="Ghodhbane-Gtari F."/>
            <person name="Swanson E."/>
            <person name="Gueddou A."/>
            <person name="Morris K."/>
            <person name="Hezbri K."/>
            <person name="Ktari A."/>
            <person name="Nouioui I."/>
            <person name="Abebe-Akele F."/>
            <person name="Simpson S."/>
            <person name="Thomas K."/>
            <person name="Gtari M."/>
            <person name="Tisa L.S."/>
            <person name="Hurst S."/>
        </authorList>
    </citation>
    <scope>NUCLEOTIDE SEQUENCE [LARGE SCALE GENOMIC DNA]</scope>
    <source>
        <strain evidence="5">Cc1.17</strain>
    </source>
</reference>
<dbReference type="PANTHER" id="PTHR23308">
    <property type="entry name" value="NUCLEAR INHIBITOR OF PROTEIN PHOSPHATASE-1"/>
    <property type="match status" value="1"/>
</dbReference>
<feature type="compositionally biased region" description="Basic and acidic residues" evidence="2">
    <location>
        <begin position="31"/>
        <end position="40"/>
    </location>
</feature>
<dbReference type="SUPFAM" id="SSF49879">
    <property type="entry name" value="SMAD/FHA domain"/>
    <property type="match status" value="1"/>
</dbReference>
<feature type="region of interest" description="Disordered" evidence="2">
    <location>
        <begin position="473"/>
        <end position="505"/>
    </location>
</feature>
<feature type="compositionally biased region" description="Low complexity" evidence="2">
    <location>
        <begin position="259"/>
        <end position="272"/>
    </location>
</feature>
<dbReference type="InterPro" id="IPR008984">
    <property type="entry name" value="SMAD_FHA_dom_sf"/>
</dbReference>
<feature type="compositionally biased region" description="Low complexity" evidence="2">
    <location>
        <begin position="85"/>
        <end position="100"/>
    </location>
</feature>
<dbReference type="SMART" id="SM00240">
    <property type="entry name" value="FHA"/>
    <property type="match status" value="1"/>
</dbReference>
<feature type="compositionally biased region" description="Gly residues" evidence="2">
    <location>
        <begin position="101"/>
        <end position="113"/>
    </location>
</feature>
<keyword evidence="1" id="KW-0597">Phosphoprotein</keyword>
<protein>
    <recommendedName>
        <fullName evidence="3">FHA domain-containing protein</fullName>
    </recommendedName>
</protein>
<feature type="compositionally biased region" description="Low complexity" evidence="2">
    <location>
        <begin position="41"/>
        <end position="56"/>
    </location>
</feature>
<dbReference type="CDD" id="cd00060">
    <property type="entry name" value="FHA"/>
    <property type="match status" value="1"/>
</dbReference>
<feature type="compositionally biased region" description="Basic and acidic residues" evidence="2">
    <location>
        <begin position="341"/>
        <end position="380"/>
    </location>
</feature>
<dbReference type="InterPro" id="IPR000253">
    <property type="entry name" value="FHA_dom"/>
</dbReference>
<evidence type="ECO:0000313" key="5">
    <source>
        <dbReference type="Proteomes" id="UP000179627"/>
    </source>
</evidence>
<evidence type="ECO:0000259" key="3">
    <source>
        <dbReference type="PROSITE" id="PS50006"/>
    </source>
</evidence>
<organism evidence="4 5">
    <name type="scientific">Parafrankia colletiae</name>
    <dbReference type="NCBI Taxonomy" id="573497"/>
    <lineage>
        <taxon>Bacteria</taxon>
        <taxon>Bacillati</taxon>
        <taxon>Actinomycetota</taxon>
        <taxon>Actinomycetes</taxon>
        <taxon>Frankiales</taxon>
        <taxon>Frankiaceae</taxon>
        <taxon>Parafrankia</taxon>
    </lineage>
</organism>
<dbReference type="AlphaFoldDB" id="A0A1S1Q6J8"/>
<feature type="domain" description="FHA" evidence="3">
    <location>
        <begin position="435"/>
        <end position="494"/>
    </location>
</feature>
<dbReference type="Pfam" id="PF00498">
    <property type="entry name" value="FHA"/>
    <property type="match status" value="1"/>
</dbReference>
<evidence type="ECO:0000313" key="4">
    <source>
        <dbReference type="EMBL" id="OHV29199.1"/>
    </source>
</evidence>
<dbReference type="Gene3D" id="2.60.200.20">
    <property type="match status" value="1"/>
</dbReference>
<evidence type="ECO:0000256" key="2">
    <source>
        <dbReference type="SAM" id="MobiDB-lite"/>
    </source>
</evidence>
<dbReference type="EMBL" id="MBLM01000163">
    <property type="protein sequence ID" value="OHV29199.1"/>
    <property type="molecule type" value="Genomic_DNA"/>
</dbReference>
<dbReference type="Proteomes" id="UP000179627">
    <property type="component" value="Unassembled WGS sequence"/>
</dbReference>
<dbReference type="RefSeq" id="WP_071090577.1">
    <property type="nucleotide sequence ID" value="NZ_MBLM01000163.1"/>
</dbReference>
<feature type="compositionally biased region" description="Basic and acidic residues" evidence="2">
    <location>
        <begin position="236"/>
        <end position="245"/>
    </location>
</feature>
<feature type="compositionally biased region" description="Gly residues" evidence="2">
    <location>
        <begin position="246"/>
        <end position="258"/>
    </location>
</feature>
<keyword evidence="5" id="KW-1185">Reference proteome</keyword>